<dbReference type="InterPro" id="IPR055346">
    <property type="entry name" value="Fe-S_cluster_assembly_SufBD"/>
</dbReference>
<evidence type="ECO:0000259" key="3">
    <source>
        <dbReference type="Pfam" id="PF19295"/>
    </source>
</evidence>
<dbReference type="OrthoDB" id="2510at2759"/>
<feature type="domain" description="SUF system FeS cluster assembly SufBD core" evidence="2">
    <location>
        <begin position="238"/>
        <end position="483"/>
    </location>
</feature>
<dbReference type="Pfam" id="PF19295">
    <property type="entry name" value="SufBD_N"/>
    <property type="match status" value="1"/>
</dbReference>
<organism evidence="4 5">
    <name type="scientific">Chlorella vulgaris</name>
    <name type="common">Green alga</name>
    <dbReference type="NCBI Taxonomy" id="3077"/>
    <lineage>
        <taxon>Eukaryota</taxon>
        <taxon>Viridiplantae</taxon>
        <taxon>Chlorophyta</taxon>
        <taxon>core chlorophytes</taxon>
        <taxon>Trebouxiophyceae</taxon>
        <taxon>Chlorellales</taxon>
        <taxon>Chlorellaceae</taxon>
        <taxon>Chlorella clade</taxon>
        <taxon>Chlorella</taxon>
    </lineage>
</organism>
<protein>
    <submittedName>
        <fullName evidence="4">Uncharacterized protein</fullName>
    </submittedName>
</protein>
<dbReference type="InterPro" id="IPR037284">
    <property type="entry name" value="SUF_FeS_clus_asmbl_SufBD_sf"/>
</dbReference>
<evidence type="ECO:0000259" key="2">
    <source>
        <dbReference type="Pfam" id="PF01458"/>
    </source>
</evidence>
<feature type="domain" description="SUF system FeS cluster assembly SufBD N-terminal" evidence="3">
    <location>
        <begin position="81"/>
        <end position="224"/>
    </location>
</feature>
<sequence>MHGSIAPGLQTQTTPSSSRALAHRQCKGLRSPQRAQWRQRVAPAQPQLGVGSTSAVHDAEDKWIKRALEAIVPDSTQLPQPLANLQSSCVSSLATMRMPTNRNEDYRFTDISQLLQNSLGTAATAGAGDVAAAHAARGLKQAAAATVVVVDGVVNQQLSSTGDLPAGVFVGDLTAAPQDVVGVALGAQSRSRGGPFAVLNGASVRGVVVVHVPANTVVPAPIHILYLASGAAAADGRAPAASPRLLVVLEEGAVAEVVEEFGGVAGTAAATPAAAREAQASAPLAYLTNAVAEVELDDGAVLKHSYVELESVGAAHIKATLVNQGRESSYSMVEARVGGSLSRHDLDVEQLGEGTKTQMRSFLLCGDRQLHDLHSKLKLDHPNGEASQLHKCIVSSPTGRGVFDGNVRVNRLAQKTDAQQLSRNLLLVPRATVNVKPNLQIIADDVKCTHGCTVSDLEEEELFYLRARGINSEAARRMLVYSFGREVVQGLGDEVLQARVEHCVQQTLASFTSAL</sequence>
<dbReference type="AlphaFoldDB" id="A0A9D4YYC2"/>
<dbReference type="InterPro" id="IPR000825">
    <property type="entry name" value="SUF_FeS_clus_asmbl_SufBD_core"/>
</dbReference>
<feature type="compositionally biased region" description="Polar residues" evidence="1">
    <location>
        <begin position="9"/>
        <end position="19"/>
    </location>
</feature>
<dbReference type="Proteomes" id="UP001055712">
    <property type="component" value="Unassembled WGS sequence"/>
</dbReference>
<dbReference type="GO" id="GO:0016226">
    <property type="term" value="P:iron-sulfur cluster assembly"/>
    <property type="evidence" value="ECO:0007669"/>
    <property type="project" value="InterPro"/>
</dbReference>
<name>A0A9D4YYC2_CHLVU</name>
<dbReference type="PANTHER" id="PTHR43575">
    <property type="entry name" value="PROTEIN ABCI7, CHLOROPLASTIC"/>
    <property type="match status" value="1"/>
</dbReference>
<dbReference type="InterPro" id="IPR045595">
    <property type="entry name" value="SufBD_N"/>
</dbReference>
<evidence type="ECO:0000313" key="5">
    <source>
        <dbReference type="Proteomes" id="UP001055712"/>
    </source>
</evidence>
<evidence type="ECO:0000313" key="4">
    <source>
        <dbReference type="EMBL" id="KAI3432656.1"/>
    </source>
</evidence>
<reference evidence="4" key="1">
    <citation type="journal article" date="2019" name="Plant J.">
        <title>Chlorella vulgaris genome assembly and annotation reveals the molecular basis for metabolic acclimation to high light conditions.</title>
        <authorList>
            <person name="Cecchin M."/>
            <person name="Marcolungo L."/>
            <person name="Rossato M."/>
            <person name="Girolomoni L."/>
            <person name="Cosentino E."/>
            <person name="Cuine S."/>
            <person name="Li-Beisson Y."/>
            <person name="Delledonne M."/>
            <person name="Ballottari M."/>
        </authorList>
    </citation>
    <scope>NUCLEOTIDE SEQUENCE</scope>
    <source>
        <strain evidence="4">211/11P</strain>
    </source>
</reference>
<dbReference type="EMBL" id="SIDB01000005">
    <property type="protein sequence ID" value="KAI3432656.1"/>
    <property type="molecule type" value="Genomic_DNA"/>
</dbReference>
<dbReference type="Pfam" id="PF01458">
    <property type="entry name" value="SUFBD_core"/>
    <property type="match status" value="1"/>
</dbReference>
<evidence type="ECO:0000256" key="1">
    <source>
        <dbReference type="SAM" id="MobiDB-lite"/>
    </source>
</evidence>
<dbReference type="SUPFAM" id="SSF101960">
    <property type="entry name" value="Stabilizer of iron transporter SufD"/>
    <property type="match status" value="1"/>
</dbReference>
<dbReference type="PANTHER" id="PTHR43575:SF1">
    <property type="entry name" value="PROTEIN ABCI7, CHLOROPLASTIC"/>
    <property type="match status" value="1"/>
</dbReference>
<feature type="region of interest" description="Disordered" evidence="1">
    <location>
        <begin position="1"/>
        <end position="22"/>
    </location>
</feature>
<reference evidence="4" key="2">
    <citation type="submission" date="2020-11" db="EMBL/GenBank/DDBJ databases">
        <authorList>
            <person name="Cecchin M."/>
            <person name="Marcolungo L."/>
            <person name="Rossato M."/>
            <person name="Girolomoni L."/>
            <person name="Cosentino E."/>
            <person name="Cuine S."/>
            <person name="Li-Beisson Y."/>
            <person name="Delledonne M."/>
            <person name="Ballottari M."/>
        </authorList>
    </citation>
    <scope>NUCLEOTIDE SEQUENCE</scope>
    <source>
        <strain evidence="4">211/11P</strain>
        <tissue evidence="4">Whole cell</tissue>
    </source>
</reference>
<keyword evidence="5" id="KW-1185">Reference proteome</keyword>
<accession>A0A9D4YYC2</accession>
<proteinExistence type="predicted"/>
<gene>
    <name evidence="4" type="ORF">D9Q98_004200</name>
</gene>
<comment type="caution">
    <text evidence="4">The sequence shown here is derived from an EMBL/GenBank/DDBJ whole genome shotgun (WGS) entry which is preliminary data.</text>
</comment>